<evidence type="ECO:0000256" key="2">
    <source>
        <dbReference type="SAM" id="SignalP"/>
    </source>
</evidence>
<feature type="region of interest" description="Disordered" evidence="1">
    <location>
        <begin position="38"/>
        <end position="147"/>
    </location>
</feature>
<gene>
    <name evidence="6" type="ORF">RD1301_v1_5180002</name>
    <name evidence="3" type="ORF">RUN1744_v1_1520019</name>
    <name evidence="4" type="ORF">TD1301_v1_40064</name>
    <name evidence="5" type="ORF">TF3108_v1_190088</name>
</gene>
<evidence type="ECO:0000313" key="6">
    <source>
        <dbReference type="EMBL" id="CUV64189.1"/>
    </source>
</evidence>
<reference evidence="4" key="1">
    <citation type="submission" date="2015-10" db="EMBL/GenBank/DDBJ databases">
        <authorList>
            <person name="Gilbert D.G."/>
        </authorList>
    </citation>
    <scope>NUCLEOTIDE SEQUENCE</scope>
    <source>
        <strain evidence="4">Phyl III-seqv23</strain>
    </source>
</reference>
<evidence type="ECO:0000256" key="1">
    <source>
        <dbReference type="SAM" id="MobiDB-lite"/>
    </source>
</evidence>
<name>A0A0S4VDA1_RALSL</name>
<organism evidence="4">
    <name type="scientific">Ralstonia solanacearum</name>
    <name type="common">Pseudomonas solanacearum</name>
    <dbReference type="NCBI Taxonomy" id="305"/>
    <lineage>
        <taxon>Bacteria</taxon>
        <taxon>Pseudomonadati</taxon>
        <taxon>Pseudomonadota</taxon>
        <taxon>Betaproteobacteria</taxon>
        <taxon>Burkholderiales</taxon>
        <taxon>Burkholderiaceae</taxon>
        <taxon>Ralstonia</taxon>
        <taxon>Ralstonia solanacearum species complex</taxon>
    </lineage>
</organism>
<feature type="compositionally biased region" description="Gly residues" evidence="1">
    <location>
        <begin position="87"/>
        <end position="136"/>
    </location>
</feature>
<dbReference type="AlphaFoldDB" id="A0A0S4VDA1"/>
<proteinExistence type="predicted"/>
<evidence type="ECO:0000313" key="4">
    <source>
        <dbReference type="EMBL" id="CUV32445.1"/>
    </source>
</evidence>
<dbReference type="EMBL" id="LN899822">
    <property type="protein sequence ID" value="CUV64189.1"/>
    <property type="molecule type" value="Genomic_DNA"/>
</dbReference>
<feature type="chain" id="PRO_5013467337" evidence="2">
    <location>
        <begin position="30"/>
        <end position="147"/>
    </location>
</feature>
<accession>A0A0S4VDA1</accession>
<protein>
    <submittedName>
        <fullName evidence="4">Uncharacterized protein</fullName>
    </submittedName>
</protein>
<dbReference type="EMBL" id="LN899825">
    <property type="protein sequence ID" value="CUV32445.1"/>
    <property type="molecule type" value="Genomic_DNA"/>
</dbReference>
<sequence>MTCLRVPSRFSPWLAMVLVLALGCGVARAQFTGMPSGNGADPGAVSPDGVSGRHAGAWHGHRGAPRARGGDGAFNGATGQAAPPGRSVGGGAGSRLGGSIGAPGNGMAGAPGDGRVGAPGDGRVGAPGDGRVGAPGTGATTGDWGNR</sequence>
<evidence type="ECO:0000313" key="5">
    <source>
        <dbReference type="EMBL" id="CUV38925.1"/>
    </source>
</evidence>
<dbReference type="PROSITE" id="PS51257">
    <property type="entry name" value="PROKAR_LIPOPROTEIN"/>
    <property type="match status" value="1"/>
</dbReference>
<dbReference type="EMBL" id="LN899826">
    <property type="protein sequence ID" value="CUV38925.1"/>
    <property type="molecule type" value="Genomic_DNA"/>
</dbReference>
<evidence type="ECO:0000313" key="3">
    <source>
        <dbReference type="EMBL" id="CUV26374.1"/>
    </source>
</evidence>
<dbReference type="EMBL" id="LN899823">
    <property type="protein sequence ID" value="CUV26374.1"/>
    <property type="molecule type" value="Genomic_DNA"/>
</dbReference>
<keyword evidence="2" id="KW-0732">Signal</keyword>
<feature type="signal peptide" evidence="2">
    <location>
        <begin position="1"/>
        <end position="29"/>
    </location>
</feature>